<dbReference type="SFLD" id="SFLDS00003">
    <property type="entry name" value="Haloacid_Dehalogenase"/>
    <property type="match status" value="1"/>
</dbReference>
<proteinExistence type="inferred from homology"/>
<dbReference type="NCBIfam" id="TIGR02009">
    <property type="entry name" value="PGMB-YQAB-SF"/>
    <property type="match status" value="1"/>
</dbReference>
<evidence type="ECO:0000256" key="4">
    <source>
        <dbReference type="ARBA" id="ARBA00022723"/>
    </source>
</evidence>
<evidence type="ECO:0000256" key="6">
    <source>
        <dbReference type="ARBA" id="ARBA00023235"/>
    </source>
</evidence>
<accession>A0ABQ2N2F6</accession>
<evidence type="ECO:0000256" key="3">
    <source>
        <dbReference type="ARBA" id="ARBA00022553"/>
    </source>
</evidence>
<comment type="similarity">
    <text evidence="2">Belongs to the HAD-like hydrolase superfamily. CbbY/CbbZ/Gph/YieH family.</text>
</comment>
<reference evidence="12" key="1">
    <citation type="journal article" date="2019" name="Int. J. Syst. Evol. Microbiol.">
        <title>The Global Catalogue of Microorganisms (GCM) 10K type strain sequencing project: providing services to taxonomists for standard genome sequencing and annotation.</title>
        <authorList>
            <consortium name="The Broad Institute Genomics Platform"/>
            <consortium name="The Broad Institute Genome Sequencing Center for Infectious Disease"/>
            <person name="Wu L."/>
            <person name="Ma J."/>
        </authorList>
    </citation>
    <scope>NUCLEOTIDE SEQUENCE [LARGE SCALE GENOMIC DNA]</scope>
    <source>
        <strain evidence="12">CGMCC 4.7181</strain>
    </source>
</reference>
<dbReference type="InterPro" id="IPR036412">
    <property type="entry name" value="HAD-like_sf"/>
</dbReference>
<dbReference type="InterPro" id="IPR023214">
    <property type="entry name" value="HAD_sf"/>
</dbReference>
<evidence type="ECO:0000256" key="7">
    <source>
        <dbReference type="ARBA" id="ARBA00023277"/>
    </source>
</evidence>
<dbReference type="Pfam" id="PF00702">
    <property type="entry name" value="Hydrolase"/>
    <property type="match status" value="1"/>
</dbReference>
<evidence type="ECO:0000313" key="12">
    <source>
        <dbReference type="Proteomes" id="UP000638043"/>
    </source>
</evidence>
<keyword evidence="12" id="KW-1185">Reference proteome</keyword>
<protein>
    <recommendedName>
        <fullName evidence="10">Beta-phosphoglucomutase</fullName>
        <ecNumber evidence="9">5.4.2.6</ecNumber>
    </recommendedName>
</protein>
<keyword evidence="3" id="KW-0597">Phosphoprotein</keyword>
<gene>
    <name evidence="11" type="ORF">GCM10010910_18680</name>
</gene>
<evidence type="ECO:0000256" key="2">
    <source>
        <dbReference type="ARBA" id="ARBA00006171"/>
    </source>
</evidence>
<dbReference type="PANTHER" id="PTHR46193">
    <property type="entry name" value="6-PHOSPHOGLUCONATE PHOSPHATASE"/>
    <property type="match status" value="1"/>
</dbReference>
<dbReference type="SUPFAM" id="SSF56784">
    <property type="entry name" value="HAD-like"/>
    <property type="match status" value="1"/>
</dbReference>
<keyword evidence="5" id="KW-0460">Magnesium</keyword>
<dbReference type="Gene3D" id="1.10.150.240">
    <property type="entry name" value="Putative phosphatase, domain 2"/>
    <property type="match status" value="1"/>
</dbReference>
<sequence>MTEQLATRLSGFDAVLFDLDGVITPTADVHMRAWQTMFDQLFAAWQIAPPYTDDDYFTYVDGKKRYDGVAALLHSRNVELPWGHPSDPPTADTVCGVGNRKNGAFLAVLEREGIAAYPGSLALLDALADVGTPVAIVSSSKNARPVLAAAGIIDRFPVIVDGLTAEAHHLPSKPAPDVFLEGARELGTEPARTVVVEDALAGVESGVAGGFGLVVAVDRGAGADALRAAGAHLIITDLADLLEGIE</sequence>
<dbReference type="SFLD" id="SFLDG01129">
    <property type="entry name" value="C1.5:_HAD__Beta-PGM__Phosphata"/>
    <property type="match status" value="1"/>
</dbReference>
<dbReference type="PANTHER" id="PTHR46193:SF18">
    <property type="entry name" value="HEXITOL PHOSPHATASE B"/>
    <property type="match status" value="1"/>
</dbReference>
<comment type="caution">
    <text evidence="11">The sequence shown here is derived from an EMBL/GenBank/DDBJ whole genome shotgun (WGS) entry which is preliminary data.</text>
</comment>
<dbReference type="EMBL" id="BMMQ01000005">
    <property type="protein sequence ID" value="GGO64259.1"/>
    <property type="molecule type" value="Genomic_DNA"/>
</dbReference>
<dbReference type="InterPro" id="IPR051600">
    <property type="entry name" value="Beta-PGM-like"/>
</dbReference>
<comment type="cofactor">
    <cofactor evidence="1">
        <name>Mg(2+)</name>
        <dbReference type="ChEBI" id="CHEBI:18420"/>
    </cofactor>
</comment>
<dbReference type="InterPro" id="IPR010976">
    <property type="entry name" value="B-phosphoglucomutase_hydrolase"/>
</dbReference>
<evidence type="ECO:0000313" key="11">
    <source>
        <dbReference type="EMBL" id="GGO64259.1"/>
    </source>
</evidence>
<keyword evidence="7" id="KW-0119">Carbohydrate metabolism</keyword>
<evidence type="ECO:0000256" key="5">
    <source>
        <dbReference type="ARBA" id="ARBA00022842"/>
    </source>
</evidence>
<comment type="catalytic activity">
    <reaction evidence="8">
        <text>beta-D-glucose 1-phosphate = beta-D-glucose 6-phosphate</text>
        <dbReference type="Rhea" id="RHEA:20113"/>
        <dbReference type="ChEBI" id="CHEBI:57684"/>
        <dbReference type="ChEBI" id="CHEBI:58247"/>
        <dbReference type="EC" id="5.4.2.6"/>
    </reaction>
</comment>
<dbReference type="InterPro" id="IPR006439">
    <property type="entry name" value="HAD-SF_hydro_IA"/>
</dbReference>
<evidence type="ECO:0000256" key="10">
    <source>
        <dbReference type="ARBA" id="ARBA00044991"/>
    </source>
</evidence>
<dbReference type="NCBIfam" id="TIGR01509">
    <property type="entry name" value="HAD-SF-IA-v3"/>
    <property type="match status" value="1"/>
</dbReference>
<keyword evidence="6" id="KW-0413">Isomerase</keyword>
<dbReference type="RefSeq" id="WP_188701208.1">
    <property type="nucleotide sequence ID" value="NZ_BMMQ01000005.1"/>
</dbReference>
<dbReference type="Gene3D" id="3.40.50.1000">
    <property type="entry name" value="HAD superfamily/HAD-like"/>
    <property type="match status" value="1"/>
</dbReference>
<evidence type="ECO:0000256" key="9">
    <source>
        <dbReference type="ARBA" id="ARBA00044968"/>
    </source>
</evidence>
<dbReference type="InterPro" id="IPR023198">
    <property type="entry name" value="PGP-like_dom2"/>
</dbReference>
<dbReference type="EC" id="5.4.2.6" evidence="9"/>
<name>A0ABQ2N2F6_9MICO</name>
<organism evidence="11 12">
    <name type="scientific">Microbacterium nanhaiense</name>
    <dbReference type="NCBI Taxonomy" id="1301026"/>
    <lineage>
        <taxon>Bacteria</taxon>
        <taxon>Bacillati</taxon>
        <taxon>Actinomycetota</taxon>
        <taxon>Actinomycetes</taxon>
        <taxon>Micrococcales</taxon>
        <taxon>Microbacteriaceae</taxon>
        <taxon>Microbacterium</taxon>
    </lineage>
</organism>
<evidence type="ECO:0000256" key="8">
    <source>
        <dbReference type="ARBA" id="ARBA00044926"/>
    </source>
</evidence>
<keyword evidence="4" id="KW-0479">Metal-binding</keyword>
<dbReference type="Proteomes" id="UP000638043">
    <property type="component" value="Unassembled WGS sequence"/>
</dbReference>
<evidence type="ECO:0000256" key="1">
    <source>
        <dbReference type="ARBA" id="ARBA00001946"/>
    </source>
</evidence>